<dbReference type="InterPro" id="IPR036291">
    <property type="entry name" value="NAD(P)-bd_dom_sf"/>
</dbReference>
<dbReference type="PRINTS" id="PR00080">
    <property type="entry name" value="SDRFAMILY"/>
</dbReference>
<evidence type="ECO:0000259" key="3">
    <source>
        <dbReference type="SMART" id="SM00822"/>
    </source>
</evidence>
<dbReference type="OrthoDB" id="7442at2157"/>
<comment type="similarity">
    <text evidence="1">Belongs to the short-chain dehydrogenases/reductases (SDR) family.</text>
</comment>
<dbReference type="PROSITE" id="PS00061">
    <property type="entry name" value="ADH_SHORT"/>
    <property type="match status" value="1"/>
</dbReference>
<accession>G0LKV5</accession>
<dbReference type="EC" id="1.1.1.100" evidence="4"/>
<dbReference type="HOGENOM" id="CLU_010194_1_3_2"/>
<evidence type="ECO:0000313" key="4">
    <source>
        <dbReference type="EMBL" id="CCC40395.1"/>
    </source>
</evidence>
<dbReference type="PANTHER" id="PTHR42879">
    <property type="entry name" value="3-OXOACYL-(ACYL-CARRIER-PROTEIN) REDUCTASE"/>
    <property type="match status" value="1"/>
</dbReference>
<sequence length="247" mass="26321">MNLENRTCVVTGASRGIGRGIAEELADEGANVAVNYRSSKAEANDVVETIRDAGGTAITAQADVTDFSAIKSMRDRVHDNFGAVDILINNAGITKDTTFEKMTPDQWKSVIDVNLNGTFNATKVFFSDIKSSNQGRLINISSIVGKQGNFGQANYATSKSGIFGFTRTLALELASSGSTANSVAPGFTKTDMLTDVPDTVKNSIKDDIPMSRFGEVEDISHVVKFLASEEASYISGEVIDVNGAMDL</sequence>
<evidence type="ECO:0000256" key="2">
    <source>
        <dbReference type="ARBA" id="ARBA00023002"/>
    </source>
</evidence>
<evidence type="ECO:0000256" key="1">
    <source>
        <dbReference type="ARBA" id="ARBA00006484"/>
    </source>
</evidence>
<dbReference type="InterPro" id="IPR057326">
    <property type="entry name" value="KR_dom"/>
</dbReference>
<gene>
    <name evidence="4" type="primary">phaB</name>
    <name evidence="4" type="synonym">fabG</name>
    <name evidence="4" type="ordered locus">Hqrw_2554</name>
</gene>
<name>G0LKV5_HALWC</name>
<feature type="domain" description="Ketoreductase" evidence="3">
    <location>
        <begin position="6"/>
        <end position="196"/>
    </location>
</feature>
<dbReference type="InterPro" id="IPR020904">
    <property type="entry name" value="Sc_DH/Rdtase_CS"/>
</dbReference>
<reference evidence="4 5" key="1">
    <citation type="journal article" date="2011" name="PLoS ONE">
        <title>Haloquadratum walsbyi: limited diversity in a global pond.</title>
        <authorList>
            <person name="Dyall-Smith M."/>
            <person name="Pfeiffer F."/>
            <person name="Klee K."/>
            <person name="Palm P."/>
            <person name="Gross K."/>
            <person name="Schuster S.C."/>
            <person name="Rampp M."/>
            <person name="Oesterhelt D."/>
        </authorList>
    </citation>
    <scope>NUCLEOTIDE SEQUENCE [LARGE SCALE GENOMIC DNA]</scope>
    <source>
        <strain evidence="5">DSM 16854 / JCM 12705 / C23</strain>
    </source>
</reference>
<dbReference type="CDD" id="cd05333">
    <property type="entry name" value="BKR_SDR_c"/>
    <property type="match status" value="1"/>
</dbReference>
<dbReference type="GeneID" id="12447276"/>
<dbReference type="InterPro" id="IPR002347">
    <property type="entry name" value="SDR_fam"/>
</dbReference>
<keyword evidence="2 4" id="KW-0560">Oxidoreductase</keyword>
<dbReference type="KEGG" id="hwc:Hqrw_2554"/>
<protein>
    <submittedName>
        <fullName evidence="4">3-oxoacyl-CoA reductase (NADP)</fullName>
        <ecNumber evidence="4">1.1.1.100</ecNumber>
    </submittedName>
</protein>
<dbReference type="PANTHER" id="PTHR42879:SF2">
    <property type="entry name" value="3-OXOACYL-[ACYL-CARRIER-PROTEIN] REDUCTASE FABG"/>
    <property type="match status" value="1"/>
</dbReference>
<dbReference type="Pfam" id="PF13561">
    <property type="entry name" value="adh_short_C2"/>
    <property type="match status" value="1"/>
</dbReference>
<dbReference type="Gene3D" id="3.40.50.720">
    <property type="entry name" value="NAD(P)-binding Rossmann-like Domain"/>
    <property type="match status" value="1"/>
</dbReference>
<dbReference type="FunFam" id="3.40.50.720:FF:000173">
    <property type="entry name" value="3-oxoacyl-[acyl-carrier protein] reductase"/>
    <property type="match status" value="1"/>
</dbReference>
<dbReference type="GO" id="GO:0032787">
    <property type="term" value="P:monocarboxylic acid metabolic process"/>
    <property type="evidence" value="ECO:0007669"/>
    <property type="project" value="UniProtKB-ARBA"/>
</dbReference>
<dbReference type="AlphaFoldDB" id="G0LKV5"/>
<dbReference type="EMBL" id="FR746099">
    <property type="protein sequence ID" value="CCC40395.1"/>
    <property type="molecule type" value="Genomic_DNA"/>
</dbReference>
<dbReference type="SUPFAM" id="SSF51735">
    <property type="entry name" value="NAD(P)-binding Rossmann-fold domains"/>
    <property type="match status" value="1"/>
</dbReference>
<organism evidence="4 5">
    <name type="scientific">Haloquadratum walsbyi (strain DSM 16854 / JCM 12705 / C23)</name>
    <dbReference type="NCBI Taxonomy" id="768065"/>
    <lineage>
        <taxon>Archaea</taxon>
        <taxon>Methanobacteriati</taxon>
        <taxon>Methanobacteriota</taxon>
        <taxon>Stenosarchaea group</taxon>
        <taxon>Halobacteria</taxon>
        <taxon>Halobacteriales</taxon>
        <taxon>Haloferacaceae</taxon>
        <taxon>Haloquadratum</taxon>
    </lineage>
</organism>
<evidence type="ECO:0000313" key="5">
    <source>
        <dbReference type="Proteomes" id="UP000007954"/>
    </source>
</evidence>
<dbReference type="RefSeq" id="WP_011571561.1">
    <property type="nucleotide sequence ID" value="NC_017459.1"/>
</dbReference>
<dbReference type="Proteomes" id="UP000007954">
    <property type="component" value="Chromosome"/>
</dbReference>
<dbReference type="PRINTS" id="PR00081">
    <property type="entry name" value="GDHRDH"/>
</dbReference>
<dbReference type="SMART" id="SM00822">
    <property type="entry name" value="PKS_KR"/>
    <property type="match status" value="1"/>
</dbReference>
<dbReference type="InterPro" id="IPR050259">
    <property type="entry name" value="SDR"/>
</dbReference>
<proteinExistence type="inferred from homology"/>
<dbReference type="GO" id="GO:0004316">
    <property type="term" value="F:3-oxoacyl-[acyl-carrier-protein] reductase (NADPH) activity"/>
    <property type="evidence" value="ECO:0007669"/>
    <property type="project" value="UniProtKB-EC"/>
</dbReference>
<dbReference type="NCBIfam" id="NF009466">
    <property type="entry name" value="PRK12826.1-2"/>
    <property type="match status" value="1"/>
</dbReference>